<dbReference type="InterPro" id="IPR040352">
    <property type="entry name" value="TMUB1/2"/>
</dbReference>
<feature type="transmembrane region" description="Helical" evidence="2">
    <location>
        <begin position="12"/>
        <end position="31"/>
    </location>
</feature>
<evidence type="ECO:0000256" key="1">
    <source>
        <dbReference type="SAM" id="MobiDB-lite"/>
    </source>
</evidence>
<dbReference type="Gene3D" id="3.10.20.90">
    <property type="entry name" value="Phosphatidylinositol 3-kinase Catalytic Subunit, Chain A, domain 1"/>
    <property type="match status" value="1"/>
</dbReference>
<feature type="compositionally biased region" description="Polar residues" evidence="1">
    <location>
        <begin position="83"/>
        <end position="102"/>
    </location>
</feature>
<dbReference type="InterPro" id="IPR000626">
    <property type="entry name" value="Ubiquitin-like_dom"/>
</dbReference>
<organism evidence="4 5">
    <name type="scientific">Ranatra chinensis</name>
    <dbReference type="NCBI Taxonomy" id="642074"/>
    <lineage>
        <taxon>Eukaryota</taxon>
        <taxon>Metazoa</taxon>
        <taxon>Ecdysozoa</taxon>
        <taxon>Arthropoda</taxon>
        <taxon>Hexapoda</taxon>
        <taxon>Insecta</taxon>
        <taxon>Pterygota</taxon>
        <taxon>Neoptera</taxon>
        <taxon>Paraneoptera</taxon>
        <taxon>Hemiptera</taxon>
        <taxon>Heteroptera</taxon>
        <taxon>Panheteroptera</taxon>
        <taxon>Nepomorpha</taxon>
        <taxon>Nepidae</taxon>
        <taxon>Ranatrinae</taxon>
        <taxon>Ranatra</taxon>
    </lineage>
</organism>
<dbReference type="Pfam" id="PF00240">
    <property type="entry name" value="ubiquitin"/>
    <property type="match status" value="1"/>
</dbReference>
<dbReference type="InterPro" id="IPR029071">
    <property type="entry name" value="Ubiquitin-like_domsf"/>
</dbReference>
<dbReference type="EMBL" id="JBFDAA010000001">
    <property type="protein sequence ID" value="KAL1140095.1"/>
    <property type="molecule type" value="Genomic_DNA"/>
</dbReference>
<evidence type="ECO:0000256" key="2">
    <source>
        <dbReference type="SAM" id="Phobius"/>
    </source>
</evidence>
<comment type="caution">
    <text evidence="4">The sequence shown here is derived from an EMBL/GenBank/DDBJ whole genome shotgun (WGS) entry which is preliminary data.</text>
</comment>
<feature type="compositionally biased region" description="Polar residues" evidence="1">
    <location>
        <begin position="122"/>
        <end position="144"/>
    </location>
</feature>
<feature type="domain" description="Ubiquitin-like" evidence="3">
    <location>
        <begin position="151"/>
        <end position="227"/>
    </location>
</feature>
<reference evidence="4 5" key="1">
    <citation type="submission" date="2024-07" db="EMBL/GenBank/DDBJ databases">
        <title>Chromosome-level genome assembly of the water stick insect Ranatra chinensis (Heteroptera: Nepidae).</title>
        <authorList>
            <person name="Liu X."/>
        </authorList>
    </citation>
    <scope>NUCLEOTIDE SEQUENCE [LARGE SCALE GENOMIC DNA]</scope>
    <source>
        <strain evidence="4">Cailab_2021Rc</strain>
        <tissue evidence="4">Muscle</tissue>
    </source>
</reference>
<feature type="region of interest" description="Disordered" evidence="1">
    <location>
        <begin position="56"/>
        <end position="102"/>
    </location>
</feature>
<dbReference type="AlphaFoldDB" id="A0ABD0YW53"/>
<gene>
    <name evidence="4" type="ORF">AAG570_000027</name>
</gene>
<sequence>MSMIEGFGDEVVQFFSLLFVTVLGFIAWWSTGIREERPQIRTVLILEHRSPNGINVSDATLTPDRDNTTVLSSSRSNSTSESAENNVQAEIKSHGSNVSQAGSNSNVIRKRLGFFNNSAECSHSTEPIQTSGLRETSESVSHSASGEAGSIRIRLKYLNDDQKLVEGRLQEMLGEFKRRHFSVELSTDKLVRLIFNGQVLHSDDRTLQGYGLYDNCVVHCLVHTQRSLNRTHNQQQINSPPPEWNLGILLYICISVILGLGWFVRYNYSQLFTLATTSCLVGLTGIFAVSVIGLYMPDQEPVLSQ</sequence>
<evidence type="ECO:0000259" key="3">
    <source>
        <dbReference type="PROSITE" id="PS50053"/>
    </source>
</evidence>
<feature type="compositionally biased region" description="Low complexity" evidence="1">
    <location>
        <begin position="72"/>
        <end position="82"/>
    </location>
</feature>
<keyword evidence="2" id="KW-1133">Transmembrane helix</keyword>
<keyword evidence="5" id="KW-1185">Reference proteome</keyword>
<evidence type="ECO:0000313" key="5">
    <source>
        <dbReference type="Proteomes" id="UP001558652"/>
    </source>
</evidence>
<protein>
    <recommendedName>
        <fullName evidence="3">Ubiquitin-like domain-containing protein</fullName>
    </recommendedName>
</protein>
<dbReference type="SUPFAM" id="SSF54236">
    <property type="entry name" value="Ubiquitin-like"/>
    <property type="match status" value="1"/>
</dbReference>
<dbReference type="PROSITE" id="PS50053">
    <property type="entry name" value="UBIQUITIN_2"/>
    <property type="match status" value="1"/>
</dbReference>
<feature type="transmembrane region" description="Helical" evidence="2">
    <location>
        <begin position="244"/>
        <end position="264"/>
    </location>
</feature>
<evidence type="ECO:0000313" key="4">
    <source>
        <dbReference type="EMBL" id="KAL1140095.1"/>
    </source>
</evidence>
<accession>A0ABD0YW53</accession>
<feature type="transmembrane region" description="Helical" evidence="2">
    <location>
        <begin position="271"/>
        <end position="296"/>
    </location>
</feature>
<keyword evidence="2" id="KW-0812">Transmembrane</keyword>
<proteinExistence type="predicted"/>
<dbReference type="PANTHER" id="PTHR14557:SF5">
    <property type="entry name" value="UBIQUITIN-LIKE DOMAIN-CONTAINING PROTEIN"/>
    <property type="match status" value="1"/>
</dbReference>
<dbReference type="Proteomes" id="UP001558652">
    <property type="component" value="Unassembled WGS sequence"/>
</dbReference>
<name>A0ABD0YW53_9HEMI</name>
<feature type="region of interest" description="Disordered" evidence="1">
    <location>
        <begin position="122"/>
        <end position="145"/>
    </location>
</feature>
<dbReference type="CDD" id="cd17057">
    <property type="entry name" value="Ubl_TMUB1_like"/>
    <property type="match status" value="1"/>
</dbReference>
<keyword evidence="2" id="KW-0472">Membrane</keyword>
<dbReference type="PANTHER" id="PTHR14557">
    <property type="entry name" value="PROTEIN C7ORF21"/>
    <property type="match status" value="1"/>
</dbReference>